<protein>
    <recommendedName>
        <fullName evidence="3">Fic/DOC N-terminal domain-containing protein</fullName>
    </recommendedName>
</protein>
<proteinExistence type="predicted"/>
<accession>W4L3A2</accession>
<keyword evidence="2" id="KW-1185">Reference proteome</keyword>
<dbReference type="InterPro" id="IPR036597">
    <property type="entry name" value="Fido-like_dom_sf"/>
</dbReference>
<dbReference type="Gene3D" id="1.10.3290.10">
    <property type="entry name" value="Fido-like domain"/>
    <property type="match status" value="1"/>
</dbReference>
<dbReference type="Proteomes" id="UP000019140">
    <property type="component" value="Unassembled WGS sequence"/>
</dbReference>
<sequence>MYAPQFRITPDIAKALMIIEACRQAIDDLPVTVTLLTALRETARLQGTHHSTQIEGNRLTLAQVEQVISGGEPLPGQERDAGECH</sequence>
<organism evidence="1 2">
    <name type="scientific">Candidatus Entotheonella gemina</name>
    <dbReference type="NCBI Taxonomy" id="1429439"/>
    <lineage>
        <taxon>Bacteria</taxon>
        <taxon>Pseudomonadati</taxon>
        <taxon>Nitrospinota/Tectimicrobiota group</taxon>
        <taxon>Candidatus Tectimicrobiota</taxon>
        <taxon>Candidatus Entotheonellia</taxon>
        <taxon>Candidatus Entotheonellales</taxon>
        <taxon>Candidatus Entotheonellaceae</taxon>
        <taxon>Candidatus Entotheonella</taxon>
    </lineage>
</organism>
<dbReference type="AlphaFoldDB" id="W4L3A2"/>
<evidence type="ECO:0000313" key="2">
    <source>
        <dbReference type="Proteomes" id="UP000019140"/>
    </source>
</evidence>
<evidence type="ECO:0000313" key="1">
    <source>
        <dbReference type="EMBL" id="ETW92369.1"/>
    </source>
</evidence>
<name>W4L3A2_9BACT</name>
<reference evidence="1 2" key="1">
    <citation type="journal article" date="2014" name="Nature">
        <title>An environmental bacterial taxon with a large and distinct metabolic repertoire.</title>
        <authorList>
            <person name="Wilson M.C."/>
            <person name="Mori T."/>
            <person name="Ruckert C."/>
            <person name="Uria A.R."/>
            <person name="Helf M.J."/>
            <person name="Takada K."/>
            <person name="Gernert C."/>
            <person name="Steffens U.A."/>
            <person name="Heycke N."/>
            <person name="Schmitt S."/>
            <person name="Rinke C."/>
            <person name="Helfrich E.J."/>
            <person name="Brachmann A.O."/>
            <person name="Gurgui C."/>
            <person name="Wakimoto T."/>
            <person name="Kracht M."/>
            <person name="Crusemann M."/>
            <person name="Hentschel U."/>
            <person name="Abe I."/>
            <person name="Matsunaga S."/>
            <person name="Kalinowski J."/>
            <person name="Takeyama H."/>
            <person name="Piel J."/>
        </authorList>
    </citation>
    <scope>NUCLEOTIDE SEQUENCE [LARGE SCALE GENOMIC DNA]</scope>
    <source>
        <strain evidence="2">TSY2</strain>
    </source>
</reference>
<dbReference type="EMBL" id="AZHX01002937">
    <property type="protein sequence ID" value="ETW92369.1"/>
    <property type="molecule type" value="Genomic_DNA"/>
</dbReference>
<gene>
    <name evidence="1" type="ORF">ETSY2_53600</name>
</gene>
<dbReference type="HOGENOM" id="CLU_2506549_0_0_7"/>
<comment type="caution">
    <text evidence="1">The sequence shown here is derived from an EMBL/GenBank/DDBJ whole genome shotgun (WGS) entry which is preliminary data.</text>
</comment>
<evidence type="ECO:0008006" key="3">
    <source>
        <dbReference type="Google" id="ProtNLM"/>
    </source>
</evidence>